<dbReference type="PIRSF" id="PIRSF017306">
    <property type="entry name" value="Ureidogly_hydro"/>
    <property type="match status" value="1"/>
</dbReference>
<sequence length="164" mass="17933">MKNMIVASPLTAKAFAPYGDVIEITGKPDKLINQGKCGRCDNLAELDFSDGIAGISIFESEPQQFPYVVDMVERHPFGSQTFIPLNQVPMLIIAAEDANGTPTGPKAFISENGQSVNIRRGTWHGVLAPIGNPGQYVVVDRVGEGMNLEEHRFHMPYIVTHPDL</sequence>
<dbReference type="GO" id="GO:0000256">
    <property type="term" value="P:allantoin catabolic process"/>
    <property type="evidence" value="ECO:0007669"/>
    <property type="project" value="InterPro"/>
</dbReference>
<dbReference type="OrthoDB" id="9804602at2"/>
<organism evidence="5 6">
    <name type="scientific">Roseovarius litorisediminis</name>
    <dbReference type="NCBI Taxonomy" id="1312363"/>
    <lineage>
        <taxon>Bacteria</taxon>
        <taxon>Pseudomonadati</taxon>
        <taxon>Pseudomonadota</taxon>
        <taxon>Alphaproteobacteria</taxon>
        <taxon>Rhodobacterales</taxon>
        <taxon>Roseobacteraceae</taxon>
        <taxon>Roseovarius</taxon>
    </lineage>
</organism>
<evidence type="ECO:0000256" key="1">
    <source>
        <dbReference type="ARBA" id="ARBA00011738"/>
    </source>
</evidence>
<dbReference type="RefSeq" id="WP_085893442.1">
    <property type="nucleotide sequence ID" value="NZ_FWFL01000009.1"/>
</dbReference>
<comment type="subunit">
    <text evidence="1">Homodimer.</text>
</comment>
<protein>
    <submittedName>
        <fullName evidence="5">Ureidoglycolate lyase</fullName>
        <ecNumber evidence="5">4.3.2.3</ecNumber>
    </submittedName>
</protein>
<dbReference type="PANTHER" id="PTHR21221:SF1">
    <property type="entry name" value="UREIDOGLYCOLATE LYASE"/>
    <property type="match status" value="1"/>
</dbReference>
<evidence type="ECO:0000313" key="6">
    <source>
        <dbReference type="Proteomes" id="UP000193827"/>
    </source>
</evidence>
<comment type="catalytic activity">
    <reaction evidence="4">
        <text>(S)-ureidoglycolate = urea + glyoxylate</text>
        <dbReference type="Rhea" id="RHEA:11304"/>
        <dbReference type="ChEBI" id="CHEBI:16199"/>
        <dbReference type="ChEBI" id="CHEBI:36655"/>
        <dbReference type="ChEBI" id="CHEBI:57296"/>
        <dbReference type="EC" id="4.3.2.3"/>
    </reaction>
</comment>
<dbReference type="GO" id="GO:0050385">
    <property type="term" value="F:ureidoglycolate lyase activity"/>
    <property type="evidence" value="ECO:0007669"/>
    <property type="project" value="UniProtKB-EC"/>
</dbReference>
<dbReference type="EC" id="4.3.2.3" evidence="5"/>
<dbReference type="SUPFAM" id="SSF51182">
    <property type="entry name" value="RmlC-like cupins"/>
    <property type="match status" value="1"/>
</dbReference>
<evidence type="ECO:0000256" key="4">
    <source>
        <dbReference type="ARBA" id="ARBA00047684"/>
    </source>
</evidence>
<dbReference type="Gene3D" id="2.60.120.480">
    <property type="entry name" value="Ureidoglycolate hydrolase"/>
    <property type="match status" value="1"/>
</dbReference>
<name>A0A1Y5TAC5_9RHOB</name>
<dbReference type="Pfam" id="PF04115">
    <property type="entry name" value="Ureidogly_lyase"/>
    <property type="match status" value="1"/>
</dbReference>
<reference evidence="5 6" key="1">
    <citation type="submission" date="2017-03" db="EMBL/GenBank/DDBJ databases">
        <authorList>
            <person name="Afonso C.L."/>
            <person name="Miller P.J."/>
            <person name="Scott M.A."/>
            <person name="Spackman E."/>
            <person name="Goraichik I."/>
            <person name="Dimitrov K.M."/>
            <person name="Suarez D.L."/>
            <person name="Swayne D.E."/>
        </authorList>
    </citation>
    <scope>NUCLEOTIDE SEQUENCE [LARGE SCALE GENOMIC DNA]</scope>
    <source>
        <strain evidence="5 6">CECT 8287</strain>
    </source>
</reference>
<keyword evidence="3 5" id="KW-0456">Lyase</keyword>
<evidence type="ECO:0000313" key="5">
    <source>
        <dbReference type="EMBL" id="SLN59588.1"/>
    </source>
</evidence>
<dbReference type="GO" id="GO:0004848">
    <property type="term" value="F:ureidoglycolate hydrolase activity"/>
    <property type="evidence" value="ECO:0007669"/>
    <property type="project" value="InterPro"/>
</dbReference>
<gene>
    <name evidence="5" type="primary">allA_2</name>
    <name evidence="5" type="ORF">PEL8287_03225</name>
</gene>
<dbReference type="InterPro" id="IPR007247">
    <property type="entry name" value="Ureidogly_lyase"/>
</dbReference>
<keyword evidence="6" id="KW-1185">Reference proteome</keyword>
<dbReference type="CDD" id="cd20298">
    <property type="entry name" value="cupin_UAH"/>
    <property type="match status" value="1"/>
</dbReference>
<keyword evidence="2" id="KW-0659">Purine metabolism</keyword>
<dbReference type="Proteomes" id="UP000193827">
    <property type="component" value="Unassembled WGS sequence"/>
</dbReference>
<dbReference type="PANTHER" id="PTHR21221">
    <property type="entry name" value="UREIDOGLYCOLATE HYDROLASE"/>
    <property type="match status" value="1"/>
</dbReference>
<dbReference type="EMBL" id="FWFL01000009">
    <property type="protein sequence ID" value="SLN59588.1"/>
    <property type="molecule type" value="Genomic_DNA"/>
</dbReference>
<dbReference type="InterPro" id="IPR011051">
    <property type="entry name" value="RmlC_Cupin_sf"/>
</dbReference>
<evidence type="ECO:0000256" key="2">
    <source>
        <dbReference type="ARBA" id="ARBA00022631"/>
    </source>
</evidence>
<dbReference type="AlphaFoldDB" id="A0A1Y5TAC5"/>
<evidence type="ECO:0000256" key="3">
    <source>
        <dbReference type="ARBA" id="ARBA00023239"/>
    </source>
</evidence>
<dbReference type="InterPro" id="IPR047233">
    <property type="entry name" value="UAH_cupin"/>
</dbReference>
<dbReference type="GO" id="GO:0006144">
    <property type="term" value="P:purine nucleobase metabolic process"/>
    <property type="evidence" value="ECO:0007669"/>
    <property type="project" value="UniProtKB-KW"/>
</dbReference>
<proteinExistence type="predicted"/>
<dbReference type="InterPro" id="IPR024060">
    <property type="entry name" value="Ureidoglycolate_lyase_dom_sf"/>
</dbReference>
<accession>A0A1Y5TAC5</accession>